<dbReference type="EMBL" id="ARZX01000046">
    <property type="protein sequence ID" value="EWH09924.1"/>
    <property type="molecule type" value="Genomic_DNA"/>
</dbReference>
<evidence type="ECO:0000313" key="2">
    <source>
        <dbReference type="Proteomes" id="UP000019275"/>
    </source>
</evidence>
<gene>
    <name evidence="1" type="ORF">KLA_17057</name>
</gene>
<protein>
    <recommendedName>
        <fullName evidence="3">Phage protein</fullName>
    </recommendedName>
</protein>
<evidence type="ECO:0008006" key="3">
    <source>
        <dbReference type="Google" id="ProtNLM"/>
    </source>
</evidence>
<sequence length="91" mass="10426">MRKIASISEPTNGIVRLMIHNDDNGTYLFGYAKIEDCGAEWDEWYESEMQAMEAGLQAYGVKSSEWTEIPNPEPNCQQDWINPVRLKGRSN</sequence>
<dbReference type="Proteomes" id="UP000019275">
    <property type="component" value="Unassembled WGS sequence"/>
</dbReference>
<proteinExistence type="predicted"/>
<comment type="caution">
    <text evidence="1">The sequence shown here is derived from an EMBL/GenBank/DDBJ whole genome shotgun (WGS) entry which is preliminary data.</text>
</comment>
<accession>A0ABP3B4G9</accession>
<dbReference type="RefSeq" id="WP_152536872.1">
    <property type="nucleotide sequence ID" value="NZ_ARZX01000046.1"/>
</dbReference>
<evidence type="ECO:0000313" key="1">
    <source>
        <dbReference type="EMBL" id="EWH09924.1"/>
    </source>
</evidence>
<name>A0ABP3B4G9_9FLAO</name>
<organism evidence="1 2">
    <name type="scientific">Cellulophaga geojensis KL-A</name>
    <dbReference type="NCBI Taxonomy" id="1328323"/>
    <lineage>
        <taxon>Bacteria</taxon>
        <taxon>Pseudomonadati</taxon>
        <taxon>Bacteroidota</taxon>
        <taxon>Flavobacteriia</taxon>
        <taxon>Flavobacteriales</taxon>
        <taxon>Flavobacteriaceae</taxon>
        <taxon>Cellulophaga</taxon>
    </lineage>
</organism>
<reference evidence="1 2" key="1">
    <citation type="journal article" date="2014" name="Genome Announc.">
        <title>Draft Genome Sequence of the Carrageenan-Degrading Bacterium Cellulophaga sp. Strain KL-A, Isolated from Decaying Marine Algae.</title>
        <authorList>
            <person name="Shan D."/>
            <person name="Ying J."/>
            <person name="Li X."/>
            <person name="Gao Z."/>
            <person name="Wei G."/>
            <person name="Shao Z."/>
        </authorList>
    </citation>
    <scope>NUCLEOTIDE SEQUENCE [LARGE SCALE GENOMIC DNA]</scope>
    <source>
        <strain evidence="1 2">KL-A</strain>
    </source>
</reference>
<keyword evidence="2" id="KW-1185">Reference proteome</keyword>